<dbReference type="Proteomes" id="UP001174136">
    <property type="component" value="Unassembled WGS sequence"/>
</dbReference>
<keyword evidence="3" id="KW-1185">Reference proteome</keyword>
<sequence>MYAPNLTAPMEYSCNTTYQKRVCQTPRHLESGIHCFFKEIEYTIIESQRVASVSEIVQHLLTLGESEVCRRDPNVAPTLASMSNRDSMGFGDLIPQDVADVFAQERMSKGARRKKRSKSLGRAFGWLKGKKRKDADANGQRLGLGPGLDLALDGHPAGPQAASKQAGKQGYSPGISRVATPVTCAGNFSAHGRKPHPFLSLLHMKGESWYFQLMLLPSWGFPVLRLLPRSQLNIEAASTIAPTPAFPQLATPPS</sequence>
<proteinExistence type="predicted"/>
<dbReference type="EMBL" id="JAOPHQ010000873">
    <property type="protein sequence ID" value="KAK0153019.1"/>
    <property type="molecule type" value="Genomic_DNA"/>
</dbReference>
<evidence type="ECO:0000313" key="2">
    <source>
        <dbReference type="EMBL" id="KAK0153019.1"/>
    </source>
</evidence>
<gene>
    <name evidence="2" type="ORF">N1851_005318</name>
</gene>
<evidence type="ECO:0000313" key="3">
    <source>
        <dbReference type="Proteomes" id="UP001174136"/>
    </source>
</evidence>
<dbReference type="AlphaFoldDB" id="A0AA47N737"/>
<evidence type="ECO:0000256" key="1">
    <source>
        <dbReference type="SAM" id="MobiDB-lite"/>
    </source>
</evidence>
<comment type="caution">
    <text evidence="2">The sequence shown here is derived from an EMBL/GenBank/DDBJ whole genome shotgun (WGS) entry which is preliminary data.</text>
</comment>
<accession>A0AA47N737</accession>
<reference evidence="2" key="1">
    <citation type="journal article" date="2023" name="Front. Mar. Sci.">
        <title>A new Merluccius polli reference genome to investigate the effects of global change in West African waters.</title>
        <authorList>
            <person name="Mateo J.L."/>
            <person name="Blanco-Fernandez C."/>
            <person name="Garcia-Vazquez E."/>
            <person name="Machado-Schiaffino G."/>
        </authorList>
    </citation>
    <scope>NUCLEOTIDE SEQUENCE</scope>
    <source>
        <strain evidence="2">C29</strain>
        <tissue evidence="2">Fin</tissue>
    </source>
</reference>
<protein>
    <submittedName>
        <fullName evidence="2">Uncharacterized protein</fullName>
    </submittedName>
</protein>
<name>A0AA47N737_MERPO</name>
<organism evidence="2 3">
    <name type="scientific">Merluccius polli</name>
    <name type="common">Benguela hake</name>
    <name type="synonym">Merluccius cadenati</name>
    <dbReference type="NCBI Taxonomy" id="89951"/>
    <lineage>
        <taxon>Eukaryota</taxon>
        <taxon>Metazoa</taxon>
        <taxon>Chordata</taxon>
        <taxon>Craniata</taxon>
        <taxon>Vertebrata</taxon>
        <taxon>Euteleostomi</taxon>
        <taxon>Actinopterygii</taxon>
        <taxon>Neopterygii</taxon>
        <taxon>Teleostei</taxon>
        <taxon>Neoteleostei</taxon>
        <taxon>Acanthomorphata</taxon>
        <taxon>Zeiogadaria</taxon>
        <taxon>Gadariae</taxon>
        <taxon>Gadiformes</taxon>
        <taxon>Gadoidei</taxon>
        <taxon>Merlucciidae</taxon>
        <taxon>Merluccius</taxon>
    </lineage>
</organism>
<feature type="region of interest" description="Disordered" evidence="1">
    <location>
        <begin position="153"/>
        <end position="172"/>
    </location>
</feature>